<proteinExistence type="predicted"/>
<dbReference type="Pfam" id="PF13906">
    <property type="entry name" value="AA_permease_C"/>
    <property type="match status" value="1"/>
</dbReference>
<feature type="transmembrane region" description="Helical" evidence="1">
    <location>
        <begin position="6"/>
        <end position="24"/>
    </location>
</feature>
<dbReference type="Proteomes" id="UP000824469">
    <property type="component" value="Unassembled WGS sequence"/>
</dbReference>
<reference evidence="3 4" key="1">
    <citation type="journal article" date="2021" name="Nat. Plants">
        <title>The Taxus genome provides insights into paclitaxel biosynthesis.</title>
        <authorList>
            <person name="Xiong X."/>
            <person name="Gou J."/>
            <person name="Liao Q."/>
            <person name="Li Y."/>
            <person name="Zhou Q."/>
            <person name="Bi G."/>
            <person name="Li C."/>
            <person name="Du R."/>
            <person name="Wang X."/>
            <person name="Sun T."/>
            <person name="Guo L."/>
            <person name="Liang H."/>
            <person name="Lu P."/>
            <person name="Wu Y."/>
            <person name="Zhang Z."/>
            <person name="Ro D.K."/>
            <person name="Shang Y."/>
            <person name="Huang S."/>
            <person name="Yan J."/>
        </authorList>
    </citation>
    <scope>NUCLEOTIDE SEQUENCE [LARGE SCALE GENOMIC DNA]</scope>
    <source>
        <strain evidence="3">Ta-2019</strain>
    </source>
</reference>
<keyword evidence="1" id="KW-1133">Transmembrane helix</keyword>
<evidence type="ECO:0000313" key="3">
    <source>
        <dbReference type="EMBL" id="KAH9330988.1"/>
    </source>
</evidence>
<feature type="domain" description="Cationic amino acid transporter C-terminal" evidence="2">
    <location>
        <begin position="39"/>
        <end position="63"/>
    </location>
</feature>
<feature type="non-terminal residue" evidence="3">
    <location>
        <position position="63"/>
    </location>
</feature>
<feature type="non-terminal residue" evidence="3">
    <location>
        <position position="1"/>
    </location>
</feature>
<comment type="caution">
    <text evidence="3">The sequence shown here is derived from an EMBL/GenBank/DDBJ whole genome shotgun (WGS) entry which is preliminary data.</text>
</comment>
<evidence type="ECO:0000313" key="4">
    <source>
        <dbReference type="Proteomes" id="UP000824469"/>
    </source>
</evidence>
<dbReference type="AlphaFoldDB" id="A0AA38GYK2"/>
<keyword evidence="4" id="KW-1185">Reference proteome</keyword>
<organism evidence="3 4">
    <name type="scientific">Taxus chinensis</name>
    <name type="common">Chinese yew</name>
    <name type="synonym">Taxus wallichiana var. chinensis</name>
    <dbReference type="NCBI Taxonomy" id="29808"/>
    <lineage>
        <taxon>Eukaryota</taxon>
        <taxon>Viridiplantae</taxon>
        <taxon>Streptophyta</taxon>
        <taxon>Embryophyta</taxon>
        <taxon>Tracheophyta</taxon>
        <taxon>Spermatophyta</taxon>
        <taxon>Pinopsida</taxon>
        <taxon>Pinidae</taxon>
        <taxon>Conifers II</taxon>
        <taxon>Cupressales</taxon>
        <taxon>Taxaceae</taxon>
        <taxon>Taxus</taxon>
    </lineage>
</organism>
<protein>
    <recommendedName>
        <fullName evidence="2">Cationic amino acid transporter C-terminal domain-containing protein</fullName>
    </recommendedName>
</protein>
<dbReference type="EMBL" id="JAHRHJ020000001">
    <property type="protein sequence ID" value="KAH9330988.1"/>
    <property type="molecule type" value="Genomic_DNA"/>
</dbReference>
<keyword evidence="1" id="KW-0472">Membrane</keyword>
<evidence type="ECO:0000259" key="2">
    <source>
        <dbReference type="Pfam" id="PF13906"/>
    </source>
</evidence>
<evidence type="ECO:0000256" key="1">
    <source>
        <dbReference type="SAM" id="Phobius"/>
    </source>
</evidence>
<accession>A0AA38GYK2</accession>
<dbReference type="InterPro" id="IPR029485">
    <property type="entry name" value="CAT_C"/>
</dbReference>
<sequence length="63" mass="6860">WVQWCMGVIGALSLFCGLIVLIMIEQDEGRHSFGHSGGFICPFVPVLPVACILINVYLLVNLG</sequence>
<name>A0AA38GYK2_TAXCH</name>
<keyword evidence="1" id="KW-0812">Transmembrane</keyword>
<gene>
    <name evidence="3" type="ORF">KI387_003096</name>
</gene>
<feature type="transmembrane region" description="Helical" evidence="1">
    <location>
        <begin position="36"/>
        <end position="60"/>
    </location>
</feature>